<dbReference type="InterPro" id="IPR035919">
    <property type="entry name" value="EAL_sf"/>
</dbReference>
<dbReference type="SUPFAM" id="SSF141868">
    <property type="entry name" value="EAL domain-like"/>
    <property type="match status" value="1"/>
</dbReference>
<dbReference type="Proteomes" id="UP000643165">
    <property type="component" value="Unassembled WGS sequence"/>
</dbReference>
<dbReference type="EMBL" id="BOPB01000004">
    <property type="protein sequence ID" value="GIJ20355.1"/>
    <property type="molecule type" value="Genomic_DNA"/>
</dbReference>
<dbReference type="PANTHER" id="PTHR33121:SF70">
    <property type="entry name" value="SIGNALING PROTEIN YKOW"/>
    <property type="match status" value="1"/>
</dbReference>
<dbReference type="SMART" id="SM00052">
    <property type="entry name" value="EAL"/>
    <property type="match status" value="1"/>
</dbReference>
<gene>
    <name evidence="2" type="ORF">Vlu01_09790</name>
</gene>
<organism evidence="2 3">
    <name type="scientific">Micromonospora lutea</name>
    <dbReference type="NCBI Taxonomy" id="419825"/>
    <lineage>
        <taxon>Bacteria</taxon>
        <taxon>Bacillati</taxon>
        <taxon>Actinomycetota</taxon>
        <taxon>Actinomycetes</taxon>
        <taxon>Micromonosporales</taxon>
        <taxon>Micromonosporaceae</taxon>
        <taxon>Micromonospora</taxon>
    </lineage>
</organism>
<dbReference type="CDD" id="cd01948">
    <property type="entry name" value="EAL"/>
    <property type="match status" value="1"/>
</dbReference>
<dbReference type="InterPro" id="IPR001633">
    <property type="entry name" value="EAL_dom"/>
</dbReference>
<dbReference type="PANTHER" id="PTHR33121">
    <property type="entry name" value="CYCLIC DI-GMP PHOSPHODIESTERASE PDEF"/>
    <property type="match status" value="1"/>
</dbReference>
<comment type="caution">
    <text evidence="2">The sequence shown here is derived from an EMBL/GenBank/DDBJ whole genome shotgun (WGS) entry which is preliminary data.</text>
</comment>
<dbReference type="Gene3D" id="3.20.20.450">
    <property type="entry name" value="EAL domain"/>
    <property type="match status" value="1"/>
</dbReference>
<dbReference type="RefSeq" id="WP_203994561.1">
    <property type="nucleotide sequence ID" value="NZ_BOPB01000004.1"/>
</dbReference>
<accession>A0ABQ4IR08</accession>
<dbReference type="Gene3D" id="3.40.50.1460">
    <property type="match status" value="1"/>
</dbReference>
<sequence>MATAKRWAVLIGVNEGSPSIGLPALSYAEKDATAMGTVLLDEEVGTFHDGEVHLYTGAAATSSAIKRTLRQIAVQASPSDVLLVYFAGHSLVPEWSMPDDAYLVTGDLDPETLVLEPDQGLRMSFLRQDVFEVFAGTSLLVLDCCQAGSDLDAGQPHTEAMRTYHTRVDRHSALMACQRGEAARESAQHQHGVLTYHVLRALRGAAQDERGRVSFAAMAEFVAQQDIDPLPVQFMQTWGPAGPLTQPPVSRHDKALITSATPGTIGLCRNPLEDQVNSILQLLARVFRGGSRQPRQQSGHDGRLEIIRYALDAESAAIVTFTGNSHGKVNWTQHFDSDFLSPLLELATRAAVQYRTTIPGFVVSQDGRRQLFCVPLSYEGDRILTLTLVDPALAQLDMGEPLAVMLRAIWDSNPLDDPVQAEMRVLTALRTSFGRLPVVLYEHAFSLYQQLIGSMTMVFQPVVELDQRPSGVSVQSYEALARRGDQHRGAPLRLLNMAYAWGDRFIIERDALLASKAIHSYAQADADSEWQGTKPLSINVAVRSLLSDSYLNQVTKALIEASLNPRVLTLEISERDAIEPGPGEQWPQEPLVYFHSRLTKLTTDLKINFAVDDFGVGYASLARMAELHLTQIKVDRAVLHHPMALEELALVVQVAGYARSLGQAPNPRAVILEGFDDESPVRLRHIYELGIHHVQGYFCGQAADPTLRPLQPDVQARIAELVTEE</sequence>
<evidence type="ECO:0000313" key="3">
    <source>
        <dbReference type="Proteomes" id="UP000643165"/>
    </source>
</evidence>
<reference evidence="2 3" key="1">
    <citation type="submission" date="2021-01" db="EMBL/GenBank/DDBJ databases">
        <title>Whole genome shotgun sequence of Verrucosispora lutea NBRC 106530.</title>
        <authorList>
            <person name="Komaki H."/>
            <person name="Tamura T."/>
        </authorList>
    </citation>
    <scope>NUCLEOTIDE SEQUENCE [LARGE SCALE GENOMIC DNA]</scope>
    <source>
        <strain evidence="2 3">NBRC 106530</strain>
    </source>
</reference>
<dbReference type="InterPro" id="IPR050706">
    <property type="entry name" value="Cyclic-di-GMP_PDE-like"/>
</dbReference>
<evidence type="ECO:0000259" key="1">
    <source>
        <dbReference type="PROSITE" id="PS50883"/>
    </source>
</evidence>
<protein>
    <recommendedName>
        <fullName evidence="1">EAL domain-containing protein</fullName>
    </recommendedName>
</protein>
<name>A0ABQ4IR08_9ACTN</name>
<dbReference type="Pfam" id="PF00563">
    <property type="entry name" value="EAL"/>
    <property type="match status" value="1"/>
</dbReference>
<keyword evidence="3" id="KW-1185">Reference proteome</keyword>
<feature type="domain" description="EAL" evidence="1">
    <location>
        <begin position="437"/>
        <end position="716"/>
    </location>
</feature>
<dbReference type="PROSITE" id="PS50883">
    <property type="entry name" value="EAL"/>
    <property type="match status" value="1"/>
</dbReference>
<evidence type="ECO:0000313" key="2">
    <source>
        <dbReference type="EMBL" id="GIJ20355.1"/>
    </source>
</evidence>
<proteinExistence type="predicted"/>